<dbReference type="EMBL" id="VFMN01000001">
    <property type="protein sequence ID" value="TQJ07704.1"/>
    <property type="molecule type" value="Genomic_DNA"/>
</dbReference>
<keyword evidence="3" id="KW-1185">Reference proteome</keyword>
<protein>
    <recommendedName>
        <fullName evidence="4">Glycosyl hydrolase family 32</fullName>
    </recommendedName>
</protein>
<organism evidence="2 3">
    <name type="scientific">Lapillicoccus jejuensis</name>
    <dbReference type="NCBI Taxonomy" id="402171"/>
    <lineage>
        <taxon>Bacteria</taxon>
        <taxon>Bacillati</taxon>
        <taxon>Actinomycetota</taxon>
        <taxon>Actinomycetes</taxon>
        <taxon>Micrococcales</taxon>
        <taxon>Intrasporangiaceae</taxon>
        <taxon>Lapillicoccus</taxon>
    </lineage>
</organism>
<name>A0A542DXQ0_9MICO</name>
<evidence type="ECO:0000256" key="1">
    <source>
        <dbReference type="SAM" id="MobiDB-lite"/>
    </source>
</evidence>
<feature type="region of interest" description="Disordered" evidence="1">
    <location>
        <begin position="183"/>
        <end position="203"/>
    </location>
</feature>
<accession>A0A542DXQ0</accession>
<feature type="region of interest" description="Disordered" evidence="1">
    <location>
        <begin position="1"/>
        <end position="22"/>
    </location>
</feature>
<feature type="compositionally biased region" description="Basic and acidic residues" evidence="1">
    <location>
        <begin position="183"/>
        <end position="193"/>
    </location>
</feature>
<comment type="caution">
    <text evidence="2">The sequence shown here is derived from an EMBL/GenBank/DDBJ whole genome shotgun (WGS) entry which is preliminary data.</text>
</comment>
<dbReference type="Gene3D" id="2.115.10.20">
    <property type="entry name" value="Glycosyl hydrolase domain, family 43"/>
    <property type="match status" value="2"/>
</dbReference>
<dbReference type="AlphaFoldDB" id="A0A542DXQ0"/>
<sequence length="303" mass="32061">MSGPSSVPLPTTEGAQVVVPAPGPGPGSWAGAASATLVDGVVWLAYRVRRPLGEGRGVAVVVARSDDGVAFETVGEVRREAFGAESFERPVVVRRPDGGWRLYLSCATPGSKHWWVEALDADRPQDLAAGRRTRVLPGSDVEGVKDPVVLVGDPATGRPWRMWLCVHPLDVPGHEDRMTTHHLTSDDGLDWRSDGPVLTPTPGTWDARGARVTAVLSADPLVVLYDGRASAEDNWHEVTGVAREVGLGSALVADPAGPAARSPWSDGALRYASAVPLPDGRTRFYVEAARPDGAHDLLTCVVG</sequence>
<dbReference type="SUPFAM" id="SSF75005">
    <property type="entry name" value="Arabinanase/levansucrase/invertase"/>
    <property type="match status" value="1"/>
</dbReference>
<evidence type="ECO:0000313" key="2">
    <source>
        <dbReference type="EMBL" id="TQJ07704.1"/>
    </source>
</evidence>
<dbReference type="Proteomes" id="UP000317893">
    <property type="component" value="Unassembled WGS sequence"/>
</dbReference>
<evidence type="ECO:0000313" key="3">
    <source>
        <dbReference type="Proteomes" id="UP000317893"/>
    </source>
</evidence>
<evidence type="ECO:0008006" key="4">
    <source>
        <dbReference type="Google" id="ProtNLM"/>
    </source>
</evidence>
<reference evidence="2 3" key="1">
    <citation type="submission" date="2019-06" db="EMBL/GenBank/DDBJ databases">
        <title>Sequencing the genomes of 1000 actinobacteria strains.</title>
        <authorList>
            <person name="Klenk H.-P."/>
        </authorList>
    </citation>
    <scope>NUCLEOTIDE SEQUENCE [LARGE SCALE GENOMIC DNA]</scope>
    <source>
        <strain evidence="2 3">DSM 18607</strain>
    </source>
</reference>
<dbReference type="InterPro" id="IPR023296">
    <property type="entry name" value="Glyco_hydro_beta-prop_sf"/>
</dbReference>
<dbReference type="RefSeq" id="WP_141846920.1">
    <property type="nucleotide sequence ID" value="NZ_BAAAPR010000008.1"/>
</dbReference>
<gene>
    <name evidence="2" type="ORF">FB458_0772</name>
</gene>
<proteinExistence type="predicted"/>
<dbReference type="OrthoDB" id="251398at2"/>